<feature type="compositionally biased region" description="Basic residues" evidence="1">
    <location>
        <begin position="1"/>
        <end position="20"/>
    </location>
</feature>
<dbReference type="AlphaFoldDB" id="A0A0G4FSW2"/>
<gene>
    <name evidence="2" type="ORF">Cvel_18455</name>
</gene>
<organism evidence="2">
    <name type="scientific">Chromera velia CCMP2878</name>
    <dbReference type="NCBI Taxonomy" id="1169474"/>
    <lineage>
        <taxon>Eukaryota</taxon>
        <taxon>Sar</taxon>
        <taxon>Alveolata</taxon>
        <taxon>Colpodellida</taxon>
        <taxon>Chromeraceae</taxon>
        <taxon>Chromera</taxon>
    </lineage>
</organism>
<feature type="region of interest" description="Disordered" evidence="1">
    <location>
        <begin position="120"/>
        <end position="143"/>
    </location>
</feature>
<accession>A0A0G4FSW2</accession>
<dbReference type="EMBL" id="CDMZ01000583">
    <property type="protein sequence ID" value="CEM17405.1"/>
    <property type="molecule type" value="Genomic_DNA"/>
</dbReference>
<name>A0A0G4FSW2_9ALVE</name>
<proteinExistence type="predicted"/>
<dbReference type="VEuPathDB" id="CryptoDB:Cvel_18455"/>
<evidence type="ECO:0000313" key="2">
    <source>
        <dbReference type="EMBL" id="CEM17405.1"/>
    </source>
</evidence>
<feature type="compositionally biased region" description="Basic and acidic residues" evidence="1">
    <location>
        <begin position="126"/>
        <end position="143"/>
    </location>
</feature>
<feature type="region of interest" description="Disordered" evidence="1">
    <location>
        <begin position="1"/>
        <end position="56"/>
    </location>
</feature>
<reference evidence="2" key="1">
    <citation type="submission" date="2014-11" db="EMBL/GenBank/DDBJ databases">
        <authorList>
            <person name="Otto D Thomas"/>
            <person name="Naeem Raeece"/>
        </authorList>
    </citation>
    <scope>NUCLEOTIDE SEQUENCE</scope>
</reference>
<sequence>MVRTAKAKAAKGAKSKHSKRNGPVVKLVRSQGAAVGVGSRMTTRKSRYNSMKERTTEMERKCTILEGEKVAHSVKNVYDCESKRLLRRGLSRANRVFQPSVRTLVHGDDHQATYTIRLQKGLRTRSQREGGKRNGGTKEMREK</sequence>
<protein>
    <submittedName>
        <fullName evidence="2">Uncharacterized protein</fullName>
    </submittedName>
</protein>
<evidence type="ECO:0000256" key="1">
    <source>
        <dbReference type="SAM" id="MobiDB-lite"/>
    </source>
</evidence>